<evidence type="ECO:0000313" key="2">
    <source>
        <dbReference type="EMBL" id="MFC0203221.1"/>
    </source>
</evidence>
<feature type="transmembrane region" description="Helical" evidence="1">
    <location>
        <begin position="31"/>
        <end position="51"/>
    </location>
</feature>
<protein>
    <submittedName>
        <fullName evidence="2">DUF2933 domain-containing protein</fullName>
    </submittedName>
</protein>
<reference evidence="2 3" key="1">
    <citation type="submission" date="2024-09" db="EMBL/GenBank/DDBJ databases">
        <authorList>
            <person name="Sun Q."/>
            <person name="Mori K."/>
        </authorList>
    </citation>
    <scope>NUCLEOTIDE SEQUENCE [LARGE SCALE GENOMIC DNA]</scope>
    <source>
        <strain evidence="2 3">CCM 7706</strain>
    </source>
</reference>
<keyword evidence="1" id="KW-0472">Membrane</keyword>
<dbReference type="EMBL" id="JBHLWK010000006">
    <property type="protein sequence ID" value="MFC0203221.1"/>
    <property type="molecule type" value="Genomic_DNA"/>
</dbReference>
<dbReference type="InterPro" id="IPR021682">
    <property type="entry name" value="DUF2933"/>
</dbReference>
<feature type="transmembrane region" description="Helical" evidence="1">
    <location>
        <begin position="7"/>
        <end position="25"/>
    </location>
</feature>
<dbReference type="RefSeq" id="WP_086485597.1">
    <property type="nucleotide sequence ID" value="NZ_JBHLWK010000006.1"/>
</dbReference>
<gene>
    <name evidence="2" type="ORF">ACFFJC_02945</name>
</gene>
<evidence type="ECO:0000313" key="3">
    <source>
        <dbReference type="Proteomes" id="UP001589798"/>
    </source>
</evidence>
<evidence type="ECO:0000256" key="1">
    <source>
        <dbReference type="SAM" id="Phobius"/>
    </source>
</evidence>
<comment type="caution">
    <text evidence="2">The sequence shown here is derived from an EMBL/GenBank/DDBJ whole genome shotgun (WGS) entry which is preliminary data.</text>
</comment>
<keyword evidence="1" id="KW-0812">Transmembrane</keyword>
<keyword evidence="3" id="KW-1185">Reference proteome</keyword>
<keyword evidence="1" id="KW-1133">Transmembrane helix</keyword>
<organism evidence="2 3">
    <name type="scientific">Novosphingobium soli</name>
    <dbReference type="NCBI Taxonomy" id="574956"/>
    <lineage>
        <taxon>Bacteria</taxon>
        <taxon>Pseudomonadati</taxon>
        <taxon>Pseudomonadota</taxon>
        <taxon>Alphaproteobacteria</taxon>
        <taxon>Sphingomonadales</taxon>
        <taxon>Sphingomonadaceae</taxon>
        <taxon>Novosphingobium</taxon>
    </lineage>
</organism>
<accession>A0ABV6CR63</accession>
<proteinExistence type="predicted"/>
<sequence>MTGFSRNFAIMLATAIVAAALFWLLRDHWGHALGALPYLLFLACPLMHLFMHHGHGGHQYHSGGDASPPSRTP</sequence>
<dbReference type="Proteomes" id="UP001589798">
    <property type="component" value="Unassembled WGS sequence"/>
</dbReference>
<dbReference type="Pfam" id="PF11666">
    <property type="entry name" value="DUF2933"/>
    <property type="match status" value="1"/>
</dbReference>
<name>A0ABV6CR63_9SPHN</name>